<gene>
    <name evidence="1" type="ORF">H8S75_03530</name>
</gene>
<evidence type="ECO:0000313" key="2">
    <source>
        <dbReference type="Proteomes" id="UP000634672"/>
    </source>
</evidence>
<sequence>MLSVENSKMKDRKLILMARFSIDYTQDKLIPEIETNCVEYRVDPQLAANFQRNKFAANSLYFHHAHAYADIPIGQEYEAIARMCRGIIIPDSILRCKTTVLAFFSAYKTQPFPHASHGHHENSLIQFQDGIPDMIFDLYEITDKTTSLAYTPDICLCTYETLKANGIKDF</sequence>
<reference evidence="1 2" key="1">
    <citation type="submission" date="2020-08" db="EMBL/GenBank/DDBJ databases">
        <title>Genome public.</title>
        <authorList>
            <person name="Liu C."/>
            <person name="Sun Q."/>
        </authorList>
    </citation>
    <scope>NUCLEOTIDE SEQUENCE [LARGE SCALE GENOMIC DNA]</scope>
    <source>
        <strain evidence="1 2">NSJ-66</strain>
    </source>
</reference>
<dbReference type="RefSeq" id="WP_187019351.1">
    <property type="nucleotide sequence ID" value="NZ_JACOPB010000001.1"/>
</dbReference>
<dbReference type="EMBL" id="JACOPB010000001">
    <property type="protein sequence ID" value="MBC5707023.1"/>
    <property type="molecule type" value="Genomic_DNA"/>
</dbReference>
<organism evidence="1 2">
    <name type="scientific">Hungatella hominis</name>
    <dbReference type="NCBI Taxonomy" id="2763050"/>
    <lineage>
        <taxon>Bacteria</taxon>
        <taxon>Bacillati</taxon>
        <taxon>Bacillota</taxon>
        <taxon>Clostridia</taxon>
        <taxon>Lachnospirales</taxon>
        <taxon>Lachnospiraceae</taxon>
        <taxon>Hungatella</taxon>
    </lineage>
</organism>
<name>A0ABR7H1F1_9FIRM</name>
<comment type="caution">
    <text evidence="1">The sequence shown here is derived from an EMBL/GenBank/DDBJ whole genome shotgun (WGS) entry which is preliminary data.</text>
</comment>
<evidence type="ECO:0000313" key="1">
    <source>
        <dbReference type="EMBL" id="MBC5707023.1"/>
    </source>
</evidence>
<proteinExistence type="predicted"/>
<protein>
    <submittedName>
        <fullName evidence="1">Uncharacterized protein</fullName>
    </submittedName>
</protein>
<dbReference type="Proteomes" id="UP000634672">
    <property type="component" value="Unassembled WGS sequence"/>
</dbReference>
<accession>A0ABR7H1F1</accession>
<keyword evidence="2" id="KW-1185">Reference proteome</keyword>